<dbReference type="PANTHER" id="PTHR46796">
    <property type="entry name" value="HTH-TYPE TRANSCRIPTIONAL ACTIVATOR RHAS-RELATED"/>
    <property type="match status" value="1"/>
</dbReference>
<dbReference type="PROSITE" id="PS01124">
    <property type="entry name" value="HTH_ARAC_FAMILY_2"/>
    <property type="match status" value="1"/>
</dbReference>
<evidence type="ECO:0000256" key="3">
    <source>
        <dbReference type="ARBA" id="ARBA00023159"/>
    </source>
</evidence>
<evidence type="ECO:0000256" key="2">
    <source>
        <dbReference type="ARBA" id="ARBA00023125"/>
    </source>
</evidence>
<name>A0A4Q7M1S0_9MICO</name>
<reference evidence="6 7" key="1">
    <citation type="submission" date="2019-02" db="EMBL/GenBank/DDBJ databases">
        <title>Sequencing the genomes of 1000 actinobacteria strains.</title>
        <authorList>
            <person name="Klenk H.-P."/>
        </authorList>
    </citation>
    <scope>NUCLEOTIDE SEQUENCE [LARGE SCALE GENOMIC DNA]</scope>
    <source>
        <strain evidence="6 7">DSM 16932</strain>
    </source>
</reference>
<dbReference type="Gene3D" id="1.10.10.60">
    <property type="entry name" value="Homeodomain-like"/>
    <property type="match status" value="1"/>
</dbReference>
<dbReference type="Pfam" id="PF02311">
    <property type="entry name" value="AraC_binding"/>
    <property type="match status" value="1"/>
</dbReference>
<dbReference type="SUPFAM" id="SSF46689">
    <property type="entry name" value="Homeodomain-like"/>
    <property type="match status" value="1"/>
</dbReference>
<dbReference type="Gene3D" id="2.60.120.10">
    <property type="entry name" value="Jelly Rolls"/>
    <property type="match status" value="1"/>
</dbReference>
<keyword evidence="3" id="KW-0010">Activator</keyword>
<evidence type="ECO:0000259" key="5">
    <source>
        <dbReference type="PROSITE" id="PS01124"/>
    </source>
</evidence>
<dbReference type="InterPro" id="IPR050204">
    <property type="entry name" value="AraC_XylS_family_regulators"/>
</dbReference>
<dbReference type="InterPro" id="IPR014710">
    <property type="entry name" value="RmlC-like_jellyroll"/>
</dbReference>
<protein>
    <submittedName>
        <fullName evidence="6">AraC-like DNA-binding protein</fullName>
    </submittedName>
</protein>
<dbReference type="EMBL" id="SGWX01000001">
    <property type="protein sequence ID" value="RZS60338.1"/>
    <property type="molecule type" value="Genomic_DNA"/>
</dbReference>
<dbReference type="InterPro" id="IPR037923">
    <property type="entry name" value="HTH-like"/>
</dbReference>
<keyword evidence="2 6" id="KW-0238">DNA-binding</keyword>
<keyword evidence="4" id="KW-0804">Transcription</keyword>
<accession>A0A4Q7M1S0</accession>
<dbReference type="AlphaFoldDB" id="A0A4Q7M1S0"/>
<dbReference type="InterPro" id="IPR003313">
    <property type="entry name" value="AraC-bd"/>
</dbReference>
<dbReference type="RefSeq" id="WP_242607809.1">
    <property type="nucleotide sequence ID" value="NZ_SGWX01000001.1"/>
</dbReference>
<dbReference type="InterPro" id="IPR018060">
    <property type="entry name" value="HTH_AraC"/>
</dbReference>
<proteinExistence type="predicted"/>
<sequence length="305" mass="33071">MRSHVPGPRARLRAVRADGTPVYRFDGPPGVPPVWVTRFDGAHAEGVLPADQRHAHDFHVLVYAEDGGGEVRLDGATEPLRAGELVTVPPGRVIGAGEPQPPDSRAWAVSFTPDAVPALAGLPPLAWAGHPLLAAFDGVRRVPAPAERRAAWVGWLAELREETAHPDRVGAGDATRALLTRMLVELARAVGQDGETPTTDPLVRRVLAVVEARFAEPVSTASVARELGYTGGHLTTVMRERTGRTVLDWLTERRMAEARRLLAETDLPLAAIAARTGFRDAAYLARRFGAWHGTTPQRWRRDARA</sequence>
<dbReference type="GO" id="GO:0043565">
    <property type="term" value="F:sequence-specific DNA binding"/>
    <property type="evidence" value="ECO:0007669"/>
    <property type="project" value="InterPro"/>
</dbReference>
<keyword evidence="7" id="KW-1185">Reference proteome</keyword>
<evidence type="ECO:0000256" key="1">
    <source>
        <dbReference type="ARBA" id="ARBA00023015"/>
    </source>
</evidence>
<dbReference type="PANTHER" id="PTHR46796:SF2">
    <property type="entry name" value="TRANSCRIPTIONAL REGULATORY PROTEIN"/>
    <property type="match status" value="1"/>
</dbReference>
<dbReference type="InterPro" id="IPR009057">
    <property type="entry name" value="Homeodomain-like_sf"/>
</dbReference>
<evidence type="ECO:0000313" key="6">
    <source>
        <dbReference type="EMBL" id="RZS60338.1"/>
    </source>
</evidence>
<dbReference type="PROSITE" id="PS00041">
    <property type="entry name" value="HTH_ARAC_FAMILY_1"/>
    <property type="match status" value="1"/>
</dbReference>
<dbReference type="Proteomes" id="UP000293852">
    <property type="component" value="Unassembled WGS sequence"/>
</dbReference>
<dbReference type="InterPro" id="IPR018062">
    <property type="entry name" value="HTH_AraC-typ_CS"/>
</dbReference>
<dbReference type="Pfam" id="PF12833">
    <property type="entry name" value="HTH_18"/>
    <property type="match status" value="1"/>
</dbReference>
<keyword evidence="1" id="KW-0805">Transcription regulation</keyword>
<dbReference type="GO" id="GO:0003700">
    <property type="term" value="F:DNA-binding transcription factor activity"/>
    <property type="evidence" value="ECO:0007669"/>
    <property type="project" value="InterPro"/>
</dbReference>
<evidence type="ECO:0000313" key="7">
    <source>
        <dbReference type="Proteomes" id="UP000293852"/>
    </source>
</evidence>
<feature type="domain" description="HTH araC/xylS-type" evidence="5">
    <location>
        <begin position="204"/>
        <end position="302"/>
    </location>
</feature>
<evidence type="ECO:0000256" key="4">
    <source>
        <dbReference type="ARBA" id="ARBA00023163"/>
    </source>
</evidence>
<dbReference type="SUPFAM" id="SSF51215">
    <property type="entry name" value="Regulatory protein AraC"/>
    <property type="match status" value="1"/>
</dbReference>
<comment type="caution">
    <text evidence="6">The sequence shown here is derived from an EMBL/GenBank/DDBJ whole genome shotgun (WGS) entry which is preliminary data.</text>
</comment>
<gene>
    <name evidence="6" type="ORF">EV386_0593</name>
</gene>
<organism evidence="6 7">
    <name type="scientific">Xylanimonas ulmi</name>
    <dbReference type="NCBI Taxonomy" id="228973"/>
    <lineage>
        <taxon>Bacteria</taxon>
        <taxon>Bacillati</taxon>
        <taxon>Actinomycetota</taxon>
        <taxon>Actinomycetes</taxon>
        <taxon>Micrococcales</taxon>
        <taxon>Promicromonosporaceae</taxon>
        <taxon>Xylanimonas</taxon>
    </lineage>
</organism>
<dbReference type="SMART" id="SM00342">
    <property type="entry name" value="HTH_ARAC"/>
    <property type="match status" value="1"/>
</dbReference>